<proteinExistence type="inferred from homology"/>
<evidence type="ECO:0000313" key="7">
    <source>
        <dbReference type="EMBL" id="KAH6689225.1"/>
    </source>
</evidence>
<dbReference type="InterPro" id="IPR036034">
    <property type="entry name" value="PDZ_sf"/>
</dbReference>
<keyword evidence="2" id="KW-0143">Chaperone</keyword>
<dbReference type="Proteomes" id="UP000770015">
    <property type="component" value="Unassembled WGS sequence"/>
</dbReference>
<dbReference type="GO" id="GO:0070682">
    <property type="term" value="P:proteasome regulatory particle assembly"/>
    <property type="evidence" value="ECO:0007669"/>
    <property type="project" value="InterPro"/>
</dbReference>
<evidence type="ECO:0000313" key="8">
    <source>
        <dbReference type="Proteomes" id="UP000770015"/>
    </source>
</evidence>
<dbReference type="GO" id="GO:0005634">
    <property type="term" value="C:nucleus"/>
    <property type="evidence" value="ECO:0007669"/>
    <property type="project" value="TreeGrafter"/>
</dbReference>
<dbReference type="AlphaFoldDB" id="A0A9P9A9Q3"/>
<dbReference type="GO" id="GO:0005737">
    <property type="term" value="C:cytoplasm"/>
    <property type="evidence" value="ECO:0007669"/>
    <property type="project" value="TreeGrafter"/>
</dbReference>
<evidence type="ECO:0000259" key="6">
    <source>
        <dbReference type="Pfam" id="PF18265"/>
    </source>
</evidence>
<dbReference type="PANTHER" id="PTHR12651">
    <property type="entry name" value="26S PROTEASOME NON-ATPASE REGULATORY SUBUNIT 9"/>
    <property type="match status" value="1"/>
</dbReference>
<evidence type="ECO:0000256" key="2">
    <source>
        <dbReference type="ARBA" id="ARBA00023186"/>
    </source>
</evidence>
<dbReference type="InterPro" id="IPR040815">
    <property type="entry name" value="Nas2_N"/>
</dbReference>
<gene>
    <name evidence="7" type="ORF">F5X68DRAFT_132167</name>
</gene>
<feature type="domain" description="Nas2 N-terminal" evidence="6">
    <location>
        <begin position="27"/>
        <end position="105"/>
    </location>
</feature>
<name>A0A9P9A9Q3_9PEZI</name>
<evidence type="ECO:0000259" key="5">
    <source>
        <dbReference type="Pfam" id="PF17820"/>
    </source>
</evidence>
<dbReference type="Gene3D" id="2.30.42.10">
    <property type="match status" value="1"/>
</dbReference>
<organism evidence="7 8">
    <name type="scientific">Plectosphaerella plurivora</name>
    <dbReference type="NCBI Taxonomy" id="936078"/>
    <lineage>
        <taxon>Eukaryota</taxon>
        <taxon>Fungi</taxon>
        <taxon>Dikarya</taxon>
        <taxon>Ascomycota</taxon>
        <taxon>Pezizomycotina</taxon>
        <taxon>Sordariomycetes</taxon>
        <taxon>Hypocreomycetidae</taxon>
        <taxon>Glomerellales</taxon>
        <taxon>Plectosphaerellaceae</taxon>
        <taxon>Plectosphaerella</taxon>
    </lineage>
</organism>
<accession>A0A9P9A9Q3</accession>
<feature type="compositionally biased region" description="Low complexity" evidence="4">
    <location>
        <begin position="7"/>
        <end position="18"/>
    </location>
</feature>
<dbReference type="FunFam" id="2.30.42.10:FF:000107">
    <property type="entry name" value="26S proteasome non-ATPase regulatory subunit 9"/>
    <property type="match status" value="1"/>
</dbReference>
<protein>
    <recommendedName>
        <fullName evidence="3">Probable 26S proteasome regulatory subunit p27</fullName>
    </recommendedName>
</protein>
<dbReference type="EMBL" id="JAGSXJ010000008">
    <property type="protein sequence ID" value="KAH6689225.1"/>
    <property type="molecule type" value="Genomic_DNA"/>
</dbReference>
<dbReference type="OrthoDB" id="72325at2759"/>
<keyword evidence="8" id="KW-1185">Reference proteome</keyword>
<dbReference type="InterPro" id="IPR041489">
    <property type="entry name" value="PDZ_6"/>
</dbReference>
<dbReference type="SUPFAM" id="SSF50156">
    <property type="entry name" value="PDZ domain-like"/>
    <property type="match status" value="1"/>
</dbReference>
<evidence type="ECO:0000256" key="1">
    <source>
        <dbReference type="ARBA" id="ARBA00005256"/>
    </source>
</evidence>
<feature type="domain" description="PDZ" evidence="5">
    <location>
        <begin position="136"/>
        <end position="189"/>
    </location>
</feature>
<sequence>MNNIHAPTVPSGSTTSTPLNGLDVLSFQQLQQKKDDIEAELQALGSVLDSHGVNMETSLTTSDGFPRADIDVAQVRTTRSCIIHLRNDYKQLMAAIEGHLHRHFASLQDGQTSDLENLDGSSTRVQADLAAVFAKVNTVASGGPADRAGLRSGDQIRTFGYANSTNHDNLKKVAECVQANQGRNVLVGVSRLTGDGSRQELQLTLVPMQGWGGRGMLGCHLLPI</sequence>
<dbReference type="Pfam" id="PF17820">
    <property type="entry name" value="PDZ_6"/>
    <property type="match status" value="1"/>
</dbReference>
<feature type="region of interest" description="Disordered" evidence="4">
    <location>
        <begin position="1"/>
        <end position="20"/>
    </location>
</feature>
<dbReference type="PANTHER" id="PTHR12651:SF1">
    <property type="entry name" value="26S PROTEASOME NON-ATPASE REGULATORY SUBUNIT 9"/>
    <property type="match status" value="1"/>
</dbReference>
<dbReference type="Pfam" id="PF18265">
    <property type="entry name" value="Nas2_N"/>
    <property type="match status" value="1"/>
</dbReference>
<dbReference type="InterPro" id="IPR035269">
    <property type="entry name" value="PSMD9"/>
</dbReference>
<evidence type="ECO:0000256" key="4">
    <source>
        <dbReference type="SAM" id="MobiDB-lite"/>
    </source>
</evidence>
<dbReference type="Gene3D" id="6.10.140.1710">
    <property type="match status" value="1"/>
</dbReference>
<comment type="caution">
    <text evidence="7">The sequence shown here is derived from an EMBL/GenBank/DDBJ whole genome shotgun (WGS) entry which is preliminary data.</text>
</comment>
<reference evidence="7" key="1">
    <citation type="journal article" date="2021" name="Nat. Commun.">
        <title>Genetic determinants of endophytism in the Arabidopsis root mycobiome.</title>
        <authorList>
            <person name="Mesny F."/>
            <person name="Miyauchi S."/>
            <person name="Thiergart T."/>
            <person name="Pickel B."/>
            <person name="Atanasova L."/>
            <person name="Karlsson M."/>
            <person name="Huettel B."/>
            <person name="Barry K.W."/>
            <person name="Haridas S."/>
            <person name="Chen C."/>
            <person name="Bauer D."/>
            <person name="Andreopoulos W."/>
            <person name="Pangilinan J."/>
            <person name="LaButti K."/>
            <person name="Riley R."/>
            <person name="Lipzen A."/>
            <person name="Clum A."/>
            <person name="Drula E."/>
            <person name="Henrissat B."/>
            <person name="Kohler A."/>
            <person name="Grigoriev I.V."/>
            <person name="Martin F.M."/>
            <person name="Hacquard S."/>
        </authorList>
    </citation>
    <scope>NUCLEOTIDE SEQUENCE</scope>
    <source>
        <strain evidence="7">MPI-SDFR-AT-0117</strain>
    </source>
</reference>
<comment type="similarity">
    <text evidence="1">Belongs to the proteasome subunit p27 family.</text>
</comment>
<evidence type="ECO:0000256" key="3">
    <source>
        <dbReference type="ARBA" id="ARBA00068021"/>
    </source>
</evidence>